<proteinExistence type="predicted"/>
<dbReference type="RefSeq" id="WP_067522479.1">
    <property type="nucleotide sequence ID" value="NZ_JABELX010000004.1"/>
</dbReference>
<evidence type="ECO:0000313" key="2">
    <source>
        <dbReference type="Proteomes" id="UP000586827"/>
    </source>
</evidence>
<reference evidence="1 2" key="1">
    <citation type="submission" date="2020-05" db="EMBL/GenBank/DDBJ databases">
        <title>MicrobeNet Type strains.</title>
        <authorList>
            <person name="Nicholson A.C."/>
        </authorList>
    </citation>
    <scope>NUCLEOTIDE SEQUENCE [LARGE SCALE GENOMIC DNA]</scope>
    <source>
        <strain evidence="1 2">JCM 3224</strain>
    </source>
</reference>
<comment type="caution">
    <text evidence="1">The sequence shown here is derived from an EMBL/GenBank/DDBJ whole genome shotgun (WGS) entry which is preliminary data.</text>
</comment>
<sequence length="260" mass="26859">MTENRAGGAFGSAALAACAFLAGCGADDANTGQPPATSPATISVLPQPSSTTVVAPAPTVTIGEVPGNPDAVEALRPWVRDLVDGDIEQLVRKCWTIEPNNARDMYADRDGILAAVAQPGIDGQFAVIWRGPDRTVSVKRGEIASGYACPRVASTGATTTFNEADARYAVQRYLSRWVGTPVDPADVEGEYPLVCAGSVLANNPGRLTGSTGFGELTSTTTGRDNVEVSVPVTNSSGVTQPLVFTVTIGPEGYCVNDISG</sequence>
<name>A0A849C4H8_9NOCA</name>
<dbReference type="EMBL" id="JABELX010000004">
    <property type="protein sequence ID" value="NNH70697.1"/>
    <property type="molecule type" value="Genomic_DNA"/>
</dbReference>
<gene>
    <name evidence="1" type="ORF">HLB23_12615</name>
</gene>
<protein>
    <recommendedName>
        <fullName evidence="3">Lipoprotein</fullName>
    </recommendedName>
</protein>
<evidence type="ECO:0008006" key="3">
    <source>
        <dbReference type="Google" id="ProtNLM"/>
    </source>
</evidence>
<dbReference type="PROSITE" id="PS51257">
    <property type="entry name" value="PROKAR_LIPOPROTEIN"/>
    <property type="match status" value="1"/>
</dbReference>
<dbReference type="AlphaFoldDB" id="A0A849C4H8"/>
<accession>A0A849C4H8</accession>
<dbReference type="Proteomes" id="UP000586827">
    <property type="component" value="Unassembled WGS sequence"/>
</dbReference>
<keyword evidence="2" id="KW-1185">Reference proteome</keyword>
<organism evidence="1 2">
    <name type="scientific">Nocardia uniformis</name>
    <dbReference type="NCBI Taxonomy" id="53432"/>
    <lineage>
        <taxon>Bacteria</taxon>
        <taxon>Bacillati</taxon>
        <taxon>Actinomycetota</taxon>
        <taxon>Actinomycetes</taxon>
        <taxon>Mycobacteriales</taxon>
        <taxon>Nocardiaceae</taxon>
        <taxon>Nocardia</taxon>
    </lineage>
</organism>
<evidence type="ECO:0000313" key="1">
    <source>
        <dbReference type="EMBL" id="NNH70697.1"/>
    </source>
</evidence>